<feature type="domain" description="IclR-ED" evidence="5">
    <location>
        <begin position="1"/>
        <end position="176"/>
    </location>
</feature>
<dbReference type="InterPro" id="IPR014757">
    <property type="entry name" value="Tscrpt_reg_IclR_C"/>
</dbReference>
<dbReference type="Pfam" id="PF09339">
    <property type="entry name" value="HTH_IclR"/>
    <property type="match status" value="1"/>
</dbReference>
<evidence type="ECO:0000256" key="3">
    <source>
        <dbReference type="ARBA" id="ARBA00023163"/>
    </source>
</evidence>
<dbReference type="RefSeq" id="WP_237817846.1">
    <property type="nucleotide sequence ID" value="NZ_JAKLTQ010000001.1"/>
</dbReference>
<evidence type="ECO:0000313" key="7">
    <source>
        <dbReference type="Proteomes" id="UP001165368"/>
    </source>
</evidence>
<evidence type="ECO:0000256" key="4">
    <source>
        <dbReference type="SAM" id="MobiDB-lite"/>
    </source>
</evidence>
<comment type="caution">
    <text evidence="6">The sequence shown here is derived from an EMBL/GenBank/DDBJ whole genome shotgun (WGS) entry which is preliminary data.</text>
</comment>
<keyword evidence="2" id="KW-0238">DNA-binding</keyword>
<dbReference type="Pfam" id="PF01614">
    <property type="entry name" value="IclR_C"/>
    <property type="match status" value="1"/>
</dbReference>
<protein>
    <recommendedName>
        <fullName evidence="5">IclR-ED domain-containing protein</fullName>
    </recommendedName>
</protein>
<feature type="region of interest" description="Disordered" evidence="4">
    <location>
        <begin position="169"/>
        <end position="192"/>
    </location>
</feature>
<evidence type="ECO:0000256" key="1">
    <source>
        <dbReference type="ARBA" id="ARBA00023015"/>
    </source>
</evidence>
<dbReference type="InterPro" id="IPR036388">
    <property type="entry name" value="WH-like_DNA-bd_sf"/>
</dbReference>
<dbReference type="InterPro" id="IPR005471">
    <property type="entry name" value="Tscrpt_reg_IclR_N"/>
</dbReference>
<dbReference type="Gene3D" id="3.30.450.40">
    <property type="match status" value="1"/>
</dbReference>
<dbReference type="Gene3D" id="1.10.10.10">
    <property type="entry name" value="Winged helix-like DNA-binding domain superfamily/Winged helix DNA-binding domain"/>
    <property type="match status" value="1"/>
</dbReference>
<sequence>MLEAFSTSDRPLLGNIEIASIMSLHRGMVSRMPTGLSEAGYVQRDEPPGHSRLGLGINTITGPQLAELDVRREALPHLEELPAAEVDRLLSSGAGAGDPAFRHLDAVRESGVAVNDGETTFEEYGVSAPVHDYRGAVVGCITVSAPRARVQYRGNQAELREAVQKAARQTPVRLGGAPAASVAPAPEVETVS</sequence>
<proteinExistence type="predicted"/>
<keyword evidence="1" id="KW-0805">Transcription regulation</keyword>
<keyword evidence="3" id="KW-0804">Transcription</keyword>
<dbReference type="SUPFAM" id="SSF55781">
    <property type="entry name" value="GAF domain-like"/>
    <property type="match status" value="1"/>
</dbReference>
<name>A0ABS9L2L8_9MICC</name>
<evidence type="ECO:0000259" key="5">
    <source>
        <dbReference type="PROSITE" id="PS51078"/>
    </source>
</evidence>
<gene>
    <name evidence="6" type="ORF">LVY72_02400</name>
</gene>
<dbReference type="PANTHER" id="PTHR30136:SF24">
    <property type="entry name" value="HTH-TYPE TRANSCRIPTIONAL REPRESSOR ALLR"/>
    <property type="match status" value="1"/>
</dbReference>
<keyword evidence="7" id="KW-1185">Reference proteome</keyword>
<dbReference type="InterPro" id="IPR029016">
    <property type="entry name" value="GAF-like_dom_sf"/>
</dbReference>
<evidence type="ECO:0000256" key="2">
    <source>
        <dbReference type="ARBA" id="ARBA00023125"/>
    </source>
</evidence>
<dbReference type="PANTHER" id="PTHR30136">
    <property type="entry name" value="HELIX-TURN-HELIX TRANSCRIPTIONAL REGULATOR, ICLR FAMILY"/>
    <property type="match status" value="1"/>
</dbReference>
<dbReference type="EMBL" id="JAKLTQ010000001">
    <property type="protein sequence ID" value="MCG2620759.1"/>
    <property type="molecule type" value="Genomic_DNA"/>
</dbReference>
<feature type="compositionally biased region" description="Low complexity" evidence="4">
    <location>
        <begin position="177"/>
        <end position="192"/>
    </location>
</feature>
<accession>A0ABS9L2L8</accession>
<evidence type="ECO:0000313" key="6">
    <source>
        <dbReference type="EMBL" id="MCG2620759.1"/>
    </source>
</evidence>
<dbReference type="Proteomes" id="UP001165368">
    <property type="component" value="Unassembled WGS sequence"/>
</dbReference>
<dbReference type="PROSITE" id="PS51078">
    <property type="entry name" value="ICLR_ED"/>
    <property type="match status" value="1"/>
</dbReference>
<dbReference type="InterPro" id="IPR050707">
    <property type="entry name" value="HTH_MetabolicPath_Reg"/>
</dbReference>
<organism evidence="6 7">
    <name type="scientific">Arthrobacter hankyongi</name>
    <dbReference type="NCBI Taxonomy" id="2904801"/>
    <lineage>
        <taxon>Bacteria</taxon>
        <taxon>Bacillati</taxon>
        <taxon>Actinomycetota</taxon>
        <taxon>Actinomycetes</taxon>
        <taxon>Micrococcales</taxon>
        <taxon>Micrococcaceae</taxon>
        <taxon>Arthrobacter</taxon>
    </lineage>
</organism>
<reference evidence="6" key="1">
    <citation type="submission" date="2022-01" db="EMBL/GenBank/DDBJ databases">
        <authorList>
            <person name="Jo J.-H."/>
            <person name="Im W.-T."/>
        </authorList>
    </citation>
    <scope>NUCLEOTIDE SEQUENCE</scope>
    <source>
        <strain evidence="6">I2-34</strain>
    </source>
</reference>